<keyword evidence="3" id="KW-0479">Metal-binding</keyword>
<dbReference type="PROSITE" id="PS50016">
    <property type="entry name" value="ZF_PHD_2"/>
    <property type="match status" value="1"/>
</dbReference>
<evidence type="ECO:0000256" key="3">
    <source>
        <dbReference type="ARBA" id="ARBA00022723"/>
    </source>
</evidence>
<feature type="compositionally biased region" description="Acidic residues" evidence="8">
    <location>
        <begin position="18"/>
        <end position="28"/>
    </location>
</feature>
<dbReference type="InterPro" id="IPR019787">
    <property type="entry name" value="Znf_PHD-finger"/>
</dbReference>
<dbReference type="GO" id="GO:0008270">
    <property type="term" value="F:zinc ion binding"/>
    <property type="evidence" value="ECO:0007669"/>
    <property type="project" value="UniProtKB-KW"/>
</dbReference>
<evidence type="ECO:0000313" key="10">
    <source>
        <dbReference type="EMBL" id="CAD8673085.1"/>
    </source>
</evidence>
<feature type="region of interest" description="Disordered" evidence="8">
    <location>
        <begin position="78"/>
        <end position="136"/>
    </location>
</feature>
<comment type="similarity">
    <text evidence="2">Belongs to the cut8/STS1 family.</text>
</comment>
<keyword evidence="6" id="KW-0539">Nucleus</keyword>
<dbReference type="InterPro" id="IPR019786">
    <property type="entry name" value="Zinc_finger_PHD-type_CS"/>
</dbReference>
<dbReference type="SUPFAM" id="SSF57903">
    <property type="entry name" value="FYVE/PHD zinc finger"/>
    <property type="match status" value="1"/>
</dbReference>
<dbReference type="GO" id="GO:0031965">
    <property type="term" value="C:nuclear membrane"/>
    <property type="evidence" value="ECO:0007669"/>
    <property type="project" value="TreeGrafter"/>
</dbReference>
<dbReference type="Gene3D" id="3.30.40.10">
    <property type="entry name" value="Zinc/RING finger domain, C3HC4 (zinc finger)"/>
    <property type="match status" value="1"/>
</dbReference>
<protein>
    <recommendedName>
        <fullName evidence="9">PHD-type domain-containing protein</fullName>
    </recommendedName>
</protein>
<evidence type="ECO:0000256" key="6">
    <source>
        <dbReference type="ARBA" id="ARBA00023242"/>
    </source>
</evidence>
<organism evidence="10">
    <name type="scientific">Pyramimonas obovata</name>
    <dbReference type="NCBI Taxonomy" id="1411642"/>
    <lineage>
        <taxon>Eukaryota</taxon>
        <taxon>Viridiplantae</taxon>
        <taxon>Chlorophyta</taxon>
        <taxon>Pyramimonadophyceae</taxon>
        <taxon>Pyramimonadales</taxon>
        <taxon>Pyramimonadaceae</taxon>
        <taxon>Pyramimonas</taxon>
        <taxon>Pyramimonas incertae sedis</taxon>
    </lineage>
</organism>
<dbReference type="InterPro" id="IPR038422">
    <property type="entry name" value="Cut8/Sts1_sf"/>
</dbReference>
<feature type="region of interest" description="Disordered" evidence="8">
    <location>
        <begin position="1"/>
        <end position="28"/>
    </location>
</feature>
<evidence type="ECO:0000256" key="7">
    <source>
        <dbReference type="PROSITE-ProRule" id="PRU00146"/>
    </source>
</evidence>
<dbReference type="Gene3D" id="1.20.58.1590">
    <property type="entry name" value="Tethering factor for nuclear proteasome Cut8/Sts1"/>
    <property type="match status" value="1"/>
</dbReference>
<evidence type="ECO:0000256" key="5">
    <source>
        <dbReference type="ARBA" id="ARBA00022833"/>
    </source>
</evidence>
<dbReference type="GO" id="GO:0031144">
    <property type="term" value="P:proteasome localization"/>
    <property type="evidence" value="ECO:0007669"/>
    <property type="project" value="InterPro"/>
</dbReference>
<feature type="compositionally biased region" description="Acidic residues" evidence="8">
    <location>
        <begin position="85"/>
        <end position="100"/>
    </location>
</feature>
<gene>
    <name evidence="10" type="ORF">POBO1169_LOCUS11611</name>
</gene>
<dbReference type="PANTHER" id="PTHR28032">
    <property type="entry name" value="FI02826P"/>
    <property type="match status" value="1"/>
</dbReference>
<keyword evidence="4 7" id="KW-0863">Zinc-finger</keyword>
<keyword evidence="5" id="KW-0862">Zinc</keyword>
<dbReference type="InterPro" id="IPR001965">
    <property type="entry name" value="Znf_PHD"/>
</dbReference>
<dbReference type="AlphaFoldDB" id="A0A7S0RBS8"/>
<dbReference type="PROSITE" id="PS01359">
    <property type="entry name" value="ZF_PHD_1"/>
    <property type="match status" value="1"/>
</dbReference>
<evidence type="ECO:0000256" key="4">
    <source>
        <dbReference type="ARBA" id="ARBA00022771"/>
    </source>
</evidence>
<name>A0A7S0RBS8_9CHLO</name>
<evidence type="ECO:0000256" key="2">
    <source>
        <dbReference type="ARBA" id="ARBA00006199"/>
    </source>
</evidence>
<evidence type="ECO:0000256" key="1">
    <source>
        <dbReference type="ARBA" id="ARBA00004123"/>
    </source>
</evidence>
<dbReference type="PANTHER" id="PTHR28032:SF1">
    <property type="entry name" value="FI02826P"/>
    <property type="match status" value="1"/>
</dbReference>
<evidence type="ECO:0000259" key="9">
    <source>
        <dbReference type="PROSITE" id="PS50016"/>
    </source>
</evidence>
<sequence length="427" mass="47611">MRPERKRKATEKAKQVEEAVDESENEDEDMACVKCKSRADAAKMLLCDGCETGAYHLYCLKPALDKIPEGDWFCPACQEPATGEASDDSAAEEEEEESADDIPKKVVAAQVPERKSANTKRVTADKRKSSDLAMPPAIDPEASFEDQTQTIIDALTHWSAADLKLFVNELKELETDQAVGWCQSKLIYSDTLPKGKREDMLADIHVIVRAAVVLEQHVVKCIPEGPGTGYRAFDPNRDRDYSHAKPRREQVLDAFARACEKVKASEDVKQRKRARSDESKQVEARLGVMERQQLADLLVLLLDTHPEILPTVEGALPPPDLKPALANAEKMVNAIRRALPNTRWGSSADAFCYRRCAGHVANAKQALVKPVQLYKAAKQWDLVVEYCTKALPLAENMIIWDDPTKRKARDSAIKTLTEAKEQALKHV</sequence>
<dbReference type="Pfam" id="PF00628">
    <property type="entry name" value="PHD"/>
    <property type="match status" value="1"/>
</dbReference>
<dbReference type="InterPro" id="IPR011011">
    <property type="entry name" value="Znf_FYVE_PHD"/>
</dbReference>
<dbReference type="EMBL" id="HBFA01022888">
    <property type="protein sequence ID" value="CAD8673085.1"/>
    <property type="molecule type" value="Transcribed_RNA"/>
</dbReference>
<dbReference type="SMART" id="SM00249">
    <property type="entry name" value="PHD"/>
    <property type="match status" value="1"/>
</dbReference>
<accession>A0A7S0RBS8</accession>
<comment type="subcellular location">
    <subcellularLocation>
        <location evidence="1">Nucleus</location>
    </subcellularLocation>
</comment>
<dbReference type="GO" id="GO:0071630">
    <property type="term" value="P:nuclear protein quality control by the ubiquitin-proteasome system"/>
    <property type="evidence" value="ECO:0007669"/>
    <property type="project" value="InterPro"/>
</dbReference>
<proteinExistence type="inferred from homology"/>
<feature type="domain" description="PHD-type" evidence="9">
    <location>
        <begin position="29"/>
        <end position="80"/>
    </location>
</feature>
<dbReference type="GO" id="GO:0070628">
    <property type="term" value="F:proteasome binding"/>
    <property type="evidence" value="ECO:0007669"/>
    <property type="project" value="TreeGrafter"/>
</dbReference>
<dbReference type="Pfam" id="PF08559">
    <property type="entry name" value="Cut8"/>
    <property type="match status" value="1"/>
</dbReference>
<reference evidence="10" key="1">
    <citation type="submission" date="2021-01" db="EMBL/GenBank/DDBJ databases">
        <authorList>
            <person name="Corre E."/>
            <person name="Pelletier E."/>
            <person name="Niang G."/>
            <person name="Scheremetjew M."/>
            <person name="Finn R."/>
            <person name="Kale V."/>
            <person name="Holt S."/>
            <person name="Cochrane G."/>
            <person name="Meng A."/>
            <person name="Brown T."/>
            <person name="Cohen L."/>
        </authorList>
    </citation>
    <scope>NUCLEOTIDE SEQUENCE</scope>
    <source>
        <strain evidence="10">CCMP722</strain>
    </source>
</reference>
<dbReference type="InterPro" id="IPR013083">
    <property type="entry name" value="Znf_RING/FYVE/PHD"/>
</dbReference>
<dbReference type="InterPro" id="IPR013868">
    <property type="entry name" value="Cut8/Sts1_fam"/>
</dbReference>
<feature type="compositionally biased region" description="Basic and acidic residues" evidence="8">
    <location>
        <begin position="112"/>
        <end position="130"/>
    </location>
</feature>
<evidence type="ECO:0000256" key="8">
    <source>
        <dbReference type="SAM" id="MobiDB-lite"/>
    </source>
</evidence>